<reference evidence="1" key="1">
    <citation type="journal article" date="2015" name="Nature">
        <title>Complex archaea that bridge the gap between prokaryotes and eukaryotes.</title>
        <authorList>
            <person name="Spang A."/>
            <person name="Saw J.H."/>
            <person name="Jorgensen S.L."/>
            <person name="Zaremba-Niedzwiedzka K."/>
            <person name="Martijn J."/>
            <person name="Lind A.E."/>
            <person name="van Eijk R."/>
            <person name="Schleper C."/>
            <person name="Guy L."/>
            <person name="Ettema T.J."/>
        </authorList>
    </citation>
    <scope>NUCLEOTIDE SEQUENCE</scope>
</reference>
<organism evidence="1">
    <name type="scientific">marine sediment metagenome</name>
    <dbReference type="NCBI Taxonomy" id="412755"/>
    <lineage>
        <taxon>unclassified sequences</taxon>
        <taxon>metagenomes</taxon>
        <taxon>ecological metagenomes</taxon>
    </lineage>
</organism>
<comment type="caution">
    <text evidence="1">The sequence shown here is derived from an EMBL/GenBank/DDBJ whole genome shotgun (WGS) entry which is preliminary data.</text>
</comment>
<dbReference type="EMBL" id="LAZR01051321">
    <property type="protein sequence ID" value="KKK85415.1"/>
    <property type="molecule type" value="Genomic_DNA"/>
</dbReference>
<gene>
    <name evidence="1" type="ORF">LCGC14_2773550</name>
</gene>
<dbReference type="AlphaFoldDB" id="A0A0F8ZHC7"/>
<protein>
    <submittedName>
        <fullName evidence="1">Uncharacterized protein</fullName>
    </submittedName>
</protein>
<sequence length="127" mass="13633">MVSGHPDWQTWSGRSAGGESMTSYSFSGAIAAGISGTIDLPVVAVGYQNIYQSITISCDDDTAIHYLTIQRLSDSWAFFNLNFITGGIFDFPGQAIDAEQIVRLIVTNNAAAAKTFSGAVNYVTRKI</sequence>
<evidence type="ECO:0000313" key="1">
    <source>
        <dbReference type="EMBL" id="KKK85415.1"/>
    </source>
</evidence>
<accession>A0A0F8ZHC7</accession>
<name>A0A0F8ZHC7_9ZZZZ</name>
<proteinExistence type="predicted"/>